<dbReference type="Pfam" id="PF05754">
    <property type="entry name" value="DUF834"/>
    <property type="match status" value="1"/>
</dbReference>
<dbReference type="EMBL" id="AP005488">
    <property type="protein sequence ID" value="BAD11623.1"/>
    <property type="molecule type" value="Genomic_DNA"/>
</dbReference>
<feature type="domain" description="DUF834" evidence="2">
    <location>
        <begin position="101"/>
        <end position="144"/>
    </location>
</feature>
<accession>Q6YWP0</accession>
<dbReference type="AlphaFoldDB" id="Q6YWP0"/>
<gene>
    <name evidence="3" type="ORF">OSJNBa0003D23.37</name>
    <name evidence="4" type="ORF">OSJNBa0089L03.19</name>
</gene>
<sequence>MDSPATHTDFSPLLSLALHNESCYTKVLIYSKNGKKKKTDDDVMMTSSMAGPGWRPRRRLDGRLQNWRTCTRGERRDEPNGTHPRAKRRPTVADDERAAAVVRLTGGDGAPTAGGEGGGATGLPHPLAKTMAATASDGDGGGGGAARMELGRRRRGLGGDGGEAAGHGMAREMGQTKEED</sequence>
<dbReference type="EMBL" id="AP005754">
    <property type="protein sequence ID" value="BAD13259.1"/>
    <property type="molecule type" value="Genomic_DNA"/>
</dbReference>
<evidence type="ECO:0000313" key="5">
    <source>
        <dbReference type="Proteomes" id="UP000000763"/>
    </source>
</evidence>
<protein>
    <recommendedName>
        <fullName evidence="2">DUF834 domain-containing protein</fullName>
    </recommendedName>
</protein>
<feature type="compositionally biased region" description="Gly residues" evidence="1">
    <location>
        <begin position="106"/>
        <end position="121"/>
    </location>
</feature>
<reference evidence="4" key="2">
    <citation type="submission" date="2002-09" db="EMBL/GenBank/DDBJ databases">
        <title>Oryza sativa nipponbare(GA3) genomic DNA, chromosome 8, BAC clone:OSJNBa0089L03.</title>
        <authorList>
            <person name="Sasaki T."/>
            <person name="Matsumoto T."/>
            <person name="Katayose Y."/>
        </authorList>
    </citation>
    <scope>NUCLEOTIDE SEQUENCE</scope>
</reference>
<dbReference type="Proteomes" id="UP000000763">
    <property type="component" value="Chromosome 8"/>
</dbReference>
<proteinExistence type="predicted"/>
<evidence type="ECO:0000256" key="1">
    <source>
        <dbReference type="SAM" id="MobiDB-lite"/>
    </source>
</evidence>
<feature type="compositionally biased region" description="Basic and acidic residues" evidence="1">
    <location>
        <begin position="71"/>
        <end position="80"/>
    </location>
</feature>
<reference evidence="3" key="1">
    <citation type="submission" date="2002-07" db="EMBL/GenBank/DDBJ databases">
        <title>Oryza sativa nipponbare(GA3) genomic DNA, chromosome 8, BAC clone:OSJNBa0003D23.</title>
        <authorList>
            <person name="Sasaki T."/>
            <person name="Matsumoto T."/>
            <person name="Katayose Y."/>
        </authorList>
    </citation>
    <scope>NUCLEOTIDE SEQUENCE</scope>
</reference>
<feature type="region of interest" description="Disordered" evidence="1">
    <location>
        <begin position="35"/>
        <end position="180"/>
    </location>
</feature>
<name>Q6YWP0_ORYSJ</name>
<evidence type="ECO:0000259" key="2">
    <source>
        <dbReference type="Pfam" id="PF05754"/>
    </source>
</evidence>
<evidence type="ECO:0000313" key="3">
    <source>
        <dbReference type="EMBL" id="BAD11623.1"/>
    </source>
</evidence>
<reference evidence="5" key="3">
    <citation type="journal article" date="2005" name="Nature">
        <title>The map-based sequence of the rice genome.</title>
        <authorList>
            <consortium name="International rice genome sequencing project (IRGSP)"/>
            <person name="Matsumoto T."/>
            <person name="Wu J."/>
            <person name="Kanamori H."/>
            <person name="Katayose Y."/>
            <person name="Fujisawa M."/>
            <person name="Namiki N."/>
            <person name="Mizuno H."/>
            <person name="Yamamoto K."/>
            <person name="Antonio B.A."/>
            <person name="Baba T."/>
            <person name="Sakata K."/>
            <person name="Nagamura Y."/>
            <person name="Aoki H."/>
            <person name="Arikawa K."/>
            <person name="Arita K."/>
            <person name="Bito T."/>
            <person name="Chiden Y."/>
            <person name="Fujitsuka N."/>
            <person name="Fukunaka R."/>
            <person name="Hamada M."/>
            <person name="Harada C."/>
            <person name="Hayashi A."/>
            <person name="Hijishita S."/>
            <person name="Honda M."/>
            <person name="Hosokawa S."/>
            <person name="Ichikawa Y."/>
            <person name="Idonuma A."/>
            <person name="Iijima M."/>
            <person name="Ikeda M."/>
            <person name="Ikeno M."/>
            <person name="Ito K."/>
            <person name="Ito S."/>
            <person name="Ito T."/>
            <person name="Ito Y."/>
            <person name="Ito Y."/>
            <person name="Iwabuchi A."/>
            <person name="Kamiya K."/>
            <person name="Karasawa W."/>
            <person name="Kurita K."/>
            <person name="Katagiri S."/>
            <person name="Kikuta A."/>
            <person name="Kobayashi H."/>
            <person name="Kobayashi N."/>
            <person name="Machita K."/>
            <person name="Maehara T."/>
            <person name="Masukawa M."/>
            <person name="Mizubayashi T."/>
            <person name="Mukai Y."/>
            <person name="Nagasaki H."/>
            <person name="Nagata Y."/>
            <person name="Naito S."/>
            <person name="Nakashima M."/>
            <person name="Nakama Y."/>
            <person name="Nakamichi Y."/>
            <person name="Nakamura M."/>
            <person name="Meguro A."/>
            <person name="Negishi M."/>
            <person name="Ohta I."/>
            <person name="Ohta T."/>
            <person name="Okamoto M."/>
            <person name="Ono N."/>
            <person name="Saji S."/>
            <person name="Sakaguchi M."/>
            <person name="Sakai K."/>
            <person name="Shibata M."/>
            <person name="Shimokawa T."/>
            <person name="Song J."/>
            <person name="Takazaki Y."/>
            <person name="Terasawa K."/>
            <person name="Tsugane M."/>
            <person name="Tsuji K."/>
            <person name="Ueda S."/>
            <person name="Waki K."/>
            <person name="Yamagata H."/>
            <person name="Yamamoto M."/>
            <person name="Yamamoto S."/>
            <person name="Yamane H."/>
            <person name="Yoshiki S."/>
            <person name="Yoshihara R."/>
            <person name="Yukawa K."/>
            <person name="Zhong H."/>
            <person name="Yano M."/>
            <person name="Yuan Q."/>
            <person name="Ouyang S."/>
            <person name="Liu J."/>
            <person name="Jones K.M."/>
            <person name="Gansberger K."/>
            <person name="Moffat K."/>
            <person name="Hill J."/>
            <person name="Bera J."/>
            <person name="Fadrosh D."/>
            <person name="Jin S."/>
            <person name="Johri S."/>
            <person name="Kim M."/>
            <person name="Overton L."/>
            <person name="Reardon M."/>
            <person name="Tsitrin T."/>
            <person name="Vuong H."/>
            <person name="Weaver B."/>
            <person name="Ciecko A."/>
            <person name="Tallon L."/>
            <person name="Jackson J."/>
            <person name="Pai G."/>
            <person name="Aken S.V."/>
            <person name="Utterback T."/>
            <person name="Reidmuller S."/>
            <person name="Feldblyum T."/>
            <person name="Hsiao J."/>
            <person name="Zismann V."/>
            <person name="Iobst S."/>
            <person name="de Vazeille A.R."/>
            <person name="Buell C.R."/>
            <person name="Ying K."/>
            <person name="Li Y."/>
            <person name="Lu T."/>
            <person name="Huang Y."/>
            <person name="Zhao Q."/>
            <person name="Feng Q."/>
            <person name="Zhang L."/>
            <person name="Zhu J."/>
            <person name="Weng Q."/>
            <person name="Mu J."/>
            <person name="Lu Y."/>
            <person name="Fan D."/>
            <person name="Liu Y."/>
            <person name="Guan J."/>
            <person name="Zhang Y."/>
            <person name="Yu S."/>
            <person name="Liu X."/>
            <person name="Zhang Y."/>
            <person name="Hong G."/>
            <person name="Han B."/>
            <person name="Choisne N."/>
            <person name="Demange N."/>
            <person name="Orjeda G."/>
            <person name="Samain S."/>
            <person name="Cattolico L."/>
            <person name="Pelletier E."/>
            <person name="Couloux A."/>
            <person name="Segurens B."/>
            <person name="Wincker P."/>
            <person name="D'Hont A."/>
            <person name="Scarpelli C."/>
            <person name="Weissenbach J."/>
            <person name="Salanoubat M."/>
            <person name="Quetier F."/>
            <person name="Yu Y."/>
            <person name="Kim H.R."/>
            <person name="Rambo T."/>
            <person name="Currie J."/>
            <person name="Collura K."/>
            <person name="Luo M."/>
            <person name="Yang T."/>
            <person name="Ammiraju J.S.S."/>
            <person name="Engler F."/>
            <person name="Soderlund C."/>
            <person name="Wing R.A."/>
            <person name="Palmer L.E."/>
            <person name="de la Bastide M."/>
            <person name="Spiegel L."/>
            <person name="Nascimento L."/>
            <person name="Zutavern T."/>
            <person name="O'Shaughnessy A."/>
            <person name="Dike S."/>
            <person name="Dedhia N."/>
            <person name="Preston R."/>
            <person name="Balija V."/>
            <person name="McCombie W.R."/>
            <person name="Chow T."/>
            <person name="Chen H."/>
            <person name="Chung M."/>
            <person name="Chen C."/>
            <person name="Shaw J."/>
            <person name="Wu H."/>
            <person name="Hsiao K."/>
            <person name="Chao Y."/>
            <person name="Chu M."/>
            <person name="Cheng C."/>
            <person name="Hour A."/>
            <person name="Lee P."/>
            <person name="Lin S."/>
            <person name="Lin Y."/>
            <person name="Liou J."/>
            <person name="Liu S."/>
            <person name="Hsing Y."/>
            <person name="Raghuvanshi S."/>
            <person name="Mohanty A."/>
            <person name="Bharti A.K."/>
            <person name="Gaur A."/>
            <person name="Gupta V."/>
            <person name="Kumar D."/>
            <person name="Ravi V."/>
            <person name="Vij S."/>
            <person name="Kapur A."/>
            <person name="Khurana P."/>
            <person name="Khurana P."/>
            <person name="Khurana J.P."/>
            <person name="Tyagi A.K."/>
            <person name="Gaikwad K."/>
            <person name="Singh A."/>
            <person name="Dalal V."/>
            <person name="Srivastava S."/>
            <person name="Dixit A."/>
            <person name="Pal A.K."/>
            <person name="Ghazi I.A."/>
            <person name="Yadav M."/>
            <person name="Pandit A."/>
            <person name="Bhargava A."/>
            <person name="Sureshbabu K."/>
            <person name="Batra K."/>
            <person name="Sharma T.R."/>
            <person name="Mohapatra T."/>
            <person name="Singh N.K."/>
            <person name="Messing J."/>
            <person name="Nelson A.B."/>
            <person name="Fuks G."/>
            <person name="Kavchok S."/>
            <person name="Keizer G."/>
            <person name="Linton E."/>
            <person name="Llaca V."/>
            <person name="Song R."/>
            <person name="Tanyolac B."/>
            <person name="Young S."/>
            <person name="Ho-Il K."/>
            <person name="Hahn J.H."/>
            <person name="Sangsakoo G."/>
            <person name="Vanavichit A."/>
            <person name="de Mattos Luiz.A.T."/>
            <person name="Zimmer P.D."/>
            <person name="Malone G."/>
            <person name="Dellagostin O."/>
            <person name="de Oliveira A.C."/>
            <person name="Bevan M."/>
            <person name="Bancroft I."/>
            <person name="Minx P."/>
            <person name="Cordum H."/>
            <person name="Wilson R."/>
            <person name="Cheng Z."/>
            <person name="Jin W."/>
            <person name="Jiang J."/>
            <person name="Leong S.A."/>
            <person name="Iwama H."/>
            <person name="Gojobori T."/>
            <person name="Itoh T."/>
            <person name="Niimura Y."/>
            <person name="Fujii Y."/>
            <person name="Habara T."/>
            <person name="Sakai H."/>
            <person name="Sato Y."/>
            <person name="Wilson G."/>
            <person name="Kumar K."/>
            <person name="McCouch S."/>
            <person name="Juretic N."/>
            <person name="Hoen D."/>
            <person name="Wright S."/>
            <person name="Bruskiewich R."/>
            <person name="Bureau T."/>
            <person name="Miyao A."/>
            <person name="Hirochika H."/>
            <person name="Nishikawa T."/>
            <person name="Kadowaki K."/>
            <person name="Sugiura M."/>
            <person name="Burr B."/>
            <person name="Sasaki T."/>
        </authorList>
    </citation>
    <scope>NUCLEOTIDE SEQUENCE [LARGE SCALE GENOMIC DNA]</scope>
    <source>
        <strain evidence="5">cv. Nipponbare</strain>
    </source>
</reference>
<dbReference type="InterPro" id="IPR008552">
    <property type="entry name" value="DUF834"/>
</dbReference>
<organism evidence="4 5">
    <name type="scientific">Oryza sativa subsp. japonica</name>
    <name type="common">Rice</name>
    <dbReference type="NCBI Taxonomy" id="39947"/>
    <lineage>
        <taxon>Eukaryota</taxon>
        <taxon>Viridiplantae</taxon>
        <taxon>Streptophyta</taxon>
        <taxon>Embryophyta</taxon>
        <taxon>Tracheophyta</taxon>
        <taxon>Spermatophyta</taxon>
        <taxon>Magnoliopsida</taxon>
        <taxon>Liliopsida</taxon>
        <taxon>Poales</taxon>
        <taxon>Poaceae</taxon>
        <taxon>BOP clade</taxon>
        <taxon>Oryzoideae</taxon>
        <taxon>Oryzeae</taxon>
        <taxon>Oryzinae</taxon>
        <taxon>Oryza</taxon>
        <taxon>Oryza sativa</taxon>
    </lineage>
</organism>
<reference evidence="5" key="4">
    <citation type="journal article" date="2008" name="Nucleic Acids Res.">
        <title>The rice annotation project database (RAP-DB): 2008 update.</title>
        <authorList>
            <consortium name="The rice annotation project (RAP)"/>
        </authorList>
    </citation>
    <scope>GENOME REANNOTATION</scope>
    <source>
        <strain evidence="5">cv. Nipponbare</strain>
    </source>
</reference>
<evidence type="ECO:0000313" key="4">
    <source>
        <dbReference type="EMBL" id="BAD13259.1"/>
    </source>
</evidence>